<name>A0A0F9SRR0_9ZZZZ</name>
<accession>A0A0F9SRR0</accession>
<evidence type="ECO:0000313" key="1">
    <source>
        <dbReference type="EMBL" id="KKN31838.1"/>
    </source>
</evidence>
<reference evidence="1" key="1">
    <citation type="journal article" date="2015" name="Nature">
        <title>Complex archaea that bridge the gap between prokaryotes and eukaryotes.</title>
        <authorList>
            <person name="Spang A."/>
            <person name="Saw J.H."/>
            <person name="Jorgensen S.L."/>
            <person name="Zaremba-Niedzwiedzka K."/>
            <person name="Martijn J."/>
            <person name="Lind A.E."/>
            <person name="van Eijk R."/>
            <person name="Schleper C."/>
            <person name="Guy L."/>
            <person name="Ettema T.J."/>
        </authorList>
    </citation>
    <scope>NUCLEOTIDE SEQUENCE</scope>
</reference>
<gene>
    <name evidence="1" type="ORF">LCGC14_0819990</name>
</gene>
<comment type="caution">
    <text evidence="1">The sequence shown here is derived from an EMBL/GenBank/DDBJ whole genome shotgun (WGS) entry which is preliminary data.</text>
</comment>
<proteinExistence type="predicted"/>
<sequence length="134" mass="14838">MKQCYLFVSQRFYWIGPGSLDGLVTHGHQGNNQGHTCCEYEYPDTCTSPVGIILQPGIRHVPGDWQCNNIGDSNPLQKLLGKQHNDSMDRRTQHFAYADLFGPVSSAGSGQVHKVDTGDKLHVNEVEISQVSIL</sequence>
<organism evidence="1">
    <name type="scientific">marine sediment metagenome</name>
    <dbReference type="NCBI Taxonomy" id="412755"/>
    <lineage>
        <taxon>unclassified sequences</taxon>
        <taxon>metagenomes</taxon>
        <taxon>ecological metagenomes</taxon>
    </lineage>
</organism>
<dbReference type="EMBL" id="LAZR01002299">
    <property type="protein sequence ID" value="KKN31838.1"/>
    <property type="molecule type" value="Genomic_DNA"/>
</dbReference>
<protein>
    <submittedName>
        <fullName evidence="1">Uncharacterized protein</fullName>
    </submittedName>
</protein>
<dbReference type="AlphaFoldDB" id="A0A0F9SRR0"/>